<dbReference type="AlphaFoldDB" id="F7X5I7"/>
<evidence type="ECO:0000313" key="6">
    <source>
        <dbReference type="EMBL" id="AEH78626.1"/>
    </source>
</evidence>
<dbReference type="GO" id="GO:0006189">
    <property type="term" value="P:'de novo' IMP biosynthetic process"/>
    <property type="evidence" value="ECO:0007669"/>
    <property type="project" value="TreeGrafter"/>
</dbReference>
<dbReference type="EMBL" id="CP001830">
    <property type="protein sequence ID" value="AEH78626.1"/>
    <property type="molecule type" value="Genomic_DNA"/>
</dbReference>
<accession>F7X5I7</accession>
<dbReference type="KEGG" id="smx:SM11_chr1350"/>
<name>F7X5I7_SINMM</name>
<dbReference type="PANTHER" id="PTHR43369">
    <property type="entry name" value="PHOSPHORIBOSYLGLYCINAMIDE FORMYLTRANSFERASE"/>
    <property type="match status" value="1"/>
</dbReference>
<dbReference type="Gene3D" id="3.40.50.170">
    <property type="entry name" value="Formyl transferase, N-terminal domain"/>
    <property type="match status" value="1"/>
</dbReference>
<dbReference type="GO" id="GO:0005829">
    <property type="term" value="C:cytosol"/>
    <property type="evidence" value="ECO:0007669"/>
    <property type="project" value="TreeGrafter"/>
</dbReference>
<evidence type="ECO:0000259" key="5">
    <source>
        <dbReference type="Pfam" id="PF00551"/>
    </source>
</evidence>
<dbReference type="GO" id="GO:0004644">
    <property type="term" value="F:phosphoribosylglycinamide formyltransferase activity"/>
    <property type="evidence" value="ECO:0007669"/>
    <property type="project" value="UniProtKB-EC"/>
</dbReference>
<evidence type="ECO:0000256" key="1">
    <source>
        <dbReference type="ARBA" id="ARBA00005054"/>
    </source>
</evidence>
<comment type="pathway">
    <text evidence="1">Purine metabolism; IMP biosynthesis via de novo pathway; N(2)-formyl-N(1)-(5-phospho-D-ribosyl)glycinamide from N(1)-(5-phospho-D-ribosyl)glycinamide (10-formyl THF route): step 1/1.</text>
</comment>
<dbReference type="PATRIC" id="fig|707241.3.peg.1419"/>
<dbReference type="Proteomes" id="UP000009045">
    <property type="component" value="Chromosome"/>
</dbReference>
<reference evidence="6 7" key="1">
    <citation type="journal article" date="2011" name="J. Biotechnol.">
        <title>The complete genome sequence of the dominant Sinorhizobium meliloti field isolate SM11 extends the S. meliloti pan-genome.</title>
        <authorList>
            <person name="Schneiker-Bekel S."/>
            <person name="Wibberg D."/>
            <person name="Bekel T."/>
            <person name="Blom J."/>
            <person name="Linke B."/>
            <person name="Neuweger H."/>
            <person name="Stiens M."/>
            <person name="Vorholter F.J."/>
            <person name="Weidner S."/>
            <person name="Goesmann A."/>
            <person name="Puhler A."/>
            <person name="Schluter A."/>
        </authorList>
    </citation>
    <scope>NUCLEOTIDE SEQUENCE [LARGE SCALE GENOMIC DNA]</scope>
    <source>
        <strain evidence="6 7">SM11</strain>
    </source>
</reference>
<dbReference type="SUPFAM" id="SSF53328">
    <property type="entry name" value="Formyltransferase"/>
    <property type="match status" value="1"/>
</dbReference>
<feature type="domain" description="Formyl transferase N-terminal" evidence="5">
    <location>
        <begin position="160"/>
        <end position="252"/>
    </location>
</feature>
<dbReference type="Pfam" id="PF00551">
    <property type="entry name" value="Formyl_trans_N"/>
    <property type="match status" value="1"/>
</dbReference>
<proteinExistence type="predicted"/>
<evidence type="ECO:0000256" key="2">
    <source>
        <dbReference type="ARBA" id="ARBA00012254"/>
    </source>
</evidence>
<evidence type="ECO:0000256" key="3">
    <source>
        <dbReference type="ARBA" id="ARBA00022679"/>
    </source>
</evidence>
<protein>
    <recommendedName>
        <fullName evidence="2">phosphoribosylglycinamide formyltransferase 1</fullName>
        <ecNumber evidence="2">2.1.2.2</ecNumber>
    </recommendedName>
</protein>
<dbReference type="InterPro" id="IPR036477">
    <property type="entry name" value="Formyl_transf_N_sf"/>
</dbReference>
<organism evidence="6 7">
    <name type="scientific">Sinorhizobium meliloti (strain SM11)</name>
    <dbReference type="NCBI Taxonomy" id="707241"/>
    <lineage>
        <taxon>Bacteria</taxon>
        <taxon>Pseudomonadati</taxon>
        <taxon>Pseudomonadota</taxon>
        <taxon>Alphaproteobacteria</taxon>
        <taxon>Hyphomicrobiales</taxon>
        <taxon>Rhizobiaceae</taxon>
        <taxon>Sinorhizobium/Ensifer group</taxon>
        <taxon>Sinorhizobium</taxon>
    </lineage>
</organism>
<keyword evidence="3" id="KW-0808">Transferase</keyword>
<sequence length="316" mass="34846">MAPRSFGIVCRAQLKAVLTYRRHISCADLPRSAPQIPSGANSCRDPLMCNVKSEKGALSSAEHKGRIVVVTAGGDNANIMINALAARFTNVAILQEEPESKALFVMRRARKLGWVMALGQLATMFVSRIGKRFTRRRAAEILRENDASAAPNRTVPVHRVDSINDADGHAMLQLLKPAVLFLISCRMLKPETLAAVNCPILNFHAGINPQYRGLMGGYWALANNDPENFGATVHLVDEGVDTGGILYQSRQTPRRADTIHTYPLLQTAASTDIAIRAVEDALAGKLRPIAIAAPSRQWYHPPVWTWFWNGLRHGRW</sequence>
<dbReference type="HOGENOM" id="CLU_073809_0_0_5"/>
<dbReference type="EC" id="2.1.2.2" evidence="2"/>
<dbReference type="CDD" id="cd08653">
    <property type="entry name" value="FMT_core_like_3"/>
    <property type="match status" value="1"/>
</dbReference>
<gene>
    <name evidence="6" type="ordered locus">SM11_chr1350</name>
</gene>
<dbReference type="InterPro" id="IPR002376">
    <property type="entry name" value="Formyl_transf_N"/>
</dbReference>
<evidence type="ECO:0000313" key="7">
    <source>
        <dbReference type="Proteomes" id="UP000009045"/>
    </source>
</evidence>
<dbReference type="PANTHER" id="PTHR43369:SF2">
    <property type="entry name" value="PHOSPHORIBOSYLGLYCINAMIDE FORMYLTRANSFERASE"/>
    <property type="match status" value="1"/>
</dbReference>
<evidence type="ECO:0000256" key="4">
    <source>
        <dbReference type="ARBA" id="ARBA00022755"/>
    </source>
</evidence>
<keyword evidence="4" id="KW-0658">Purine biosynthesis</keyword>